<protein>
    <recommendedName>
        <fullName evidence="3">HNH nuclease domain-containing protein</fullName>
    </recommendedName>
</protein>
<evidence type="ECO:0008006" key="3">
    <source>
        <dbReference type="Google" id="ProtNLM"/>
    </source>
</evidence>
<evidence type="ECO:0000313" key="1">
    <source>
        <dbReference type="EMBL" id="VUC30622.1"/>
    </source>
</evidence>
<dbReference type="EMBL" id="CABFNS010000823">
    <property type="protein sequence ID" value="VUC30622.1"/>
    <property type="molecule type" value="Genomic_DNA"/>
</dbReference>
<reference evidence="1 2" key="1">
    <citation type="submission" date="2019-06" db="EMBL/GenBank/DDBJ databases">
        <authorList>
            <person name="Broberg M."/>
        </authorList>
    </citation>
    <scope>NUCLEOTIDE SEQUENCE [LARGE SCALE GENOMIC DNA]</scope>
</reference>
<accession>A0ABY6UIM5</accession>
<organism evidence="1 2">
    <name type="scientific">Bionectria ochroleuca</name>
    <name type="common">Gliocladium roseum</name>
    <dbReference type="NCBI Taxonomy" id="29856"/>
    <lineage>
        <taxon>Eukaryota</taxon>
        <taxon>Fungi</taxon>
        <taxon>Dikarya</taxon>
        <taxon>Ascomycota</taxon>
        <taxon>Pezizomycotina</taxon>
        <taxon>Sordariomycetes</taxon>
        <taxon>Hypocreomycetidae</taxon>
        <taxon>Hypocreales</taxon>
        <taxon>Bionectriaceae</taxon>
        <taxon>Clonostachys</taxon>
    </lineage>
</organism>
<evidence type="ECO:0000313" key="2">
    <source>
        <dbReference type="Proteomes" id="UP000766486"/>
    </source>
</evidence>
<comment type="caution">
    <text evidence="1">The sequence shown here is derived from an EMBL/GenBank/DDBJ whole genome shotgun (WGS) entry which is preliminary data.</text>
</comment>
<keyword evidence="2" id="KW-1185">Reference proteome</keyword>
<gene>
    <name evidence="1" type="ORF">CLO192961_LOCUS291756</name>
</gene>
<sequence>MDSPLSDQSWEDISSEYHAFTQFLKTATDADIDASISFHEAQIEKCEKSEEDHLPISEIVERIRLAERAQDILDDAKGINPDATCPSLELNLMQLSYFMYADKKSLESLIVDNPPILLEYRLRSIEPFLSLILQKSKGPVDFYLPSNMQASESTSLHQPCIKAVDGNRTISRNLLEADKARRRDEKCIATSCPEFQVCHILPFSINNATSKLRNARGIFQRMIIPIVPRKDWLAMLALLVPDSKELGTSDKEWNMLSLNPLAHAIWNKAYFALEWIGVDPDTEPDTESDTDSYVNAKLRWHWLANGIPEALGQTYLSEKGVTKGHSGRAVKLGTDHQVMATAIKQGLNSASKVSTNGVSLCRMSNFRPLMTDDVVRIKVKAEDVEKTKLMIELQWLALRMVAFCAAAEVVDELDSEPRYRLQDLSTWWDPSTFC</sequence>
<dbReference type="Proteomes" id="UP000766486">
    <property type="component" value="Unassembled WGS sequence"/>
</dbReference>
<proteinExistence type="predicted"/>
<name>A0ABY6UIM5_BIOOC</name>